<keyword evidence="2" id="KW-0805">Transcription regulation</keyword>
<evidence type="ECO:0000259" key="7">
    <source>
        <dbReference type="PROSITE" id="PS50157"/>
    </source>
</evidence>
<organism evidence="8 9">
    <name type="scientific">Kalanchoe fedtschenkoi</name>
    <name type="common">Lavender scallops</name>
    <name type="synonym">South American air plant</name>
    <dbReference type="NCBI Taxonomy" id="63787"/>
    <lineage>
        <taxon>Eukaryota</taxon>
        <taxon>Viridiplantae</taxon>
        <taxon>Streptophyta</taxon>
        <taxon>Embryophyta</taxon>
        <taxon>Tracheophyta</taxon>
        <taxon>Spermatophyta</taxon>
        <taxon>Magnoliopsida</taxon>
        <taxon>eudicotyledons</taxon>
        <taxon>Gunneridae</taxon>
        <taxon>Pentapetalae</taxon>
        <taxon>Saxifragales</taxon>
        <taxon>Crassulaceae</taxon>
        <taxon>Kalanchoe</taxon>
    </lineage>
</organism>
<keyword evidence="4" id="KW-0804">Transcription</keyword>
<sequence>MQRKHGWDMRVSDALKRRRVLSSHGVLLRKCVTQLPSAFVCWVILTRTPRAMATDPRPMRDSPAVVDTAGLTQSELLSLSRSTRSSSDLRDVLIPEIDPSVFNESDATRRQTYSEFRPWKRRKRRQVESPAGEVGLESGGRELDDNHLIVRMLKDLIRSSPLHDPAEEERVRWDGDGMVERRVADFGGGGDGDGKRKRVRRDEVKVVDDEIVNRNGVVVDLVVLENAVDPYGEELRRRTAGLESEEECLGFLRGLDGKWASKRRKRRIVDACAFGDHLPVTWKLLLALRRKEGRIWVYCRSYISPNGQEFVSCKDVALYLQSVFGVMNDQLVNLNMENTQNHAGTLFKDDSLGNSIVPVVDSCTSSLYDEQRSEGAPHGTKNLVEVRVSSLFECLLCKFVVHEKKLYLQHVLSSHEKTTRRYRIGSQVRGGVILNEGQYECQFCYRIFQEKDSYVSHVGSHIIGNSNERLDRQCADTNVELSTLFNDGLQKTLSELGGASNKNLPNTVDTYTVQYGESGGSLTNTEPNVVASKDNSCYELVSSVPAAPEIKNSQSINEILKQALENQDTKKDLGNQLTFEGNNVLVSEIFSDTSRIANPLDNTVSHARDVKQLAAQHSKVPESKTQDLSGKDEMCSQEYISSTQVANSEHPTIDKKEIEEKGSNLHIRNSVETETNTDIEMKQNLERNVMTSGEIGSFGDFFKSEHVTEGENPSSLRHLESITEIEELKLDDIEPLKFSFPICDESSLMPVATMIVQNDADVYDFDTTRVGVGDIMCSMECRRRVTSVCVWCSSEFIHETLNSELQGDSVGYICTTCKAKISGQLNVSTMVYP</sequence>
<comment type="subcellular location">
    <subcellularLocation>
        <location evidence="1">Nucleus</location>
    </subcellularLocation>
</comment>
<keyword evidence="6" id="KW-0863">Zinc-finger</keyword>
<feature type="domain" description="C2H2-type" evidence="7">
    <location>
        <begin position="439"/>
        <end position="461"/>
    </location>
</feature>
<dbReference type="SUPFAM" id="SSF54171">
    <property type="entry name" value="DNA-binding domain"/>
    <property type="match status" value="1"/>
</dbReference>
<accession>A0A7N0TW14</accession>
<dbReference type="PANTHER" id="PTHR37701:SF14">
    <property type="entry name" value="METHYL-CPG-BINDING DOMAIN PROTEIN"/>
    <property type="match status" value="1"/>
</dbReference>
<evidence type="ECO:0000256" key="6">
    <source>
        <dbReference type="PROSITE-ProRule" id="PRU00042"/>
    </source>
</evidence>
<dbReference type="PROSITE" id="PS50157">
    <property type="entry name" value="ZINC_FINGER_C2H2_2"/>
    <property type="match status" value="1"/>
</dbReference>
<evidence type="ECO:0000256" key="3">
    <source>
        <dbReference type="ARBA" id="ARBA00023125"/>
    </source>
</evidence>
<dbReference type="GO" id="GO:0005634">
    <property type="term" value="C:nucleus"/>
    <property type="evidence" value="ECO:0007669"/>
    <property type="project" value="UniProtKB-SubCell"/>
</dbReference>
<evidence type="ECO:0000256" key="5">
    <source>
        <dbReference type="ARBA" id="ARBA00023242"/>
    </source>
</evidence>
<dbReference type="Proteomes" id="UP000594263">
    <property type="component" value="Unplaced"/>
</dbReference>
<proteinExistence type="predicted"/>
<dbReference type="EnsemblPlants" id="Kaladp0047s0117.1.v1.1">
    <property type="protein sequence ID" value="Kaladp0047s0117.1.v1.1"/>
    <property type="gene ID" value="Kaladp0047s0117.v1.1"/>
</dbReference>
<dbReference type="InterPro" id="IPR037472">
    <property type="entry name" value="MBD8"/>
</dbReference>
<protein>
    <recommendedName>
        <fullName evidence="7">C2H2-type domain-containing protein</fullName>
    </recommendedName>
</protein>
<dbReference type="InterPro" id="IPR013087">
    <property type="entry name" value="Znf_C2H2_type"/>
</dbReference>
<dbReference type="SMART" id="SM00355">
    <property type="entry name" value="ZnF_C2H2"/>
    <property type="match status" value="2"/>
</dbReference>
<dbReference type="PANTHER" id="PTHR37701">
    <property type="entry name" value="METHYL-CPG-BINDING DOMAIN-CONTAINING PROTEIN 8"/>
    <property type="match status" value="1"/>
</dbReference>
<dbReference type="AlphaFoldDB" id="A0A7N0TW14"/>
<keyword evidence="6" id="KW-0862">Zinc</keyword>
<reference evidence="8" key="1">
    <citation type="submission" date="2021-01" db="UniProtKB">
        <authorList>
            <consortium name="EnsemblPlants"/>
        </authorList>
    </citation>
    <scope>IDENTIFICATION</scope>
</reference>
<keyword evidence="3" id="KW-0238">DNA-binding</keyword>
<evidence type="ECO:0000256" key="2">
    <source>
        <dbReference type="ARBA" id="ARBA00023015"/>
    </source>
</evidence>
<evidence type="ECO:0000256" key="4">
    <source>
        <dbReference type="ARBA" id="ARBA00023163"/>
    </source>
</evidence>
<keyword evidence="6" id="KW-0479">Metal-binding</keyword>
<keyword evidence="5" id="KW-0539">Nucleus</keyword>
<dbReference type="GO" id="GO:0003677">
    <property type="term" value="F:DNA binding"/>
    <property type="evidence" value="ECO:0007669"/>
    <property type="project" value="UniProtKB-KW"/>
</dbReference>
<evidence type="ECO:0000313" key="8">
    <source>
        <dbReference type="EnsemblPlants" id="Kaladp0047s0117.1.v1.1"/>
    </source>
</evidence>
<dbReference type="Gene3D" id="3.30.160.60">
    <property type="entry name" value="Classic Zinc Finger"/>
    <property type="match status" value="1"/>
</dbReference>
<evidence type="ECO:0000313" key="9">
    <source>
        <dbReference type="Proteomes" id="UP000594263"/>
    </source>
</evidence>
<evidence type="ECO:0000256" key="1">
    <source>
        <dbReference type="ARBA" id="ARBA00004123"/>
    </source>
</evidence>
<dbReference type="GO" id="GO:0008270">
    <property type="term" value="F:zinc ion binding"/>
    <property type="evidence" value="ECO:0007669"/>
    <property type="project" value="UniProtKB-KW"/>
</dbReference>
<dbReference type="OMA" id="WVYCRRI"/>
<dbReference type="Gramene" id="Kaladp0047s0117.1.v1.1">
    <property type="protein sequence ID" value="Kaladp0047s0117.1.v1.1"/>
    <property type="gene ID" value="Kaladp0047s0117.v1.1"/>
</dbReference>
<dbReference type="PROSITE" id="PS00028">
    <property type="entry name" value="ZINC_FINGER_C2H2_1"/>
    <property type="match status" value="1"/>
</dbReference>
<dbReference type="InterPro" id="IPR016177">
    <property type="entry name" value="DNA-bd_dom_sf"/>
</dbReference>
<keyword evidence="9" id="KW-1185">Reference proteome</keyword>
<name>A0A7N0TW14_KALFE</name>